<dbReference type="InterPro" id="IPR036412">
    <property type="entry name" value="HAD-like_sf"/>
</dbReference>
<feature type="transmembrane region" description="Helical" evidence="9">
    <location>
        <begin position="776"/>
        <end position="794"/>
    </location>
</feature>
<dbReference type="Gene3D" id="2.70.150.10">
    <property type="entry name" value="Calcium-transporting ATPase, cytoplasmic transduction domain A"/>
    <property type="match status" value="1"/>
</dbReference>
<keyword evidence="7 9" id="KW-0472">Membrane</keyword>
<dbReference type="Pfam" id="PF00702">
    <property type="entry name" value="Hydrolase"/>
    <property type="match status" value="1"/>
</dbReference>
<organism evidence="11 12">
    <name type="scientific">Boudabousia marimammalium</name>
    <dbReference type="NCBI Taxonomy" id="156892"/>
    <lineage>
        <taxon>Bacteria</taxon>
        <taxon>Bacillati</taxon>
        <taxon>Actinomycetota</taxon>
        <taxon>Actinomycetes</taxon>
        <taxon>Actinomycetales</taxon>
        <taxon>Actinomycetaceae</taxon>
        <taxon>Boudabousia</taxon>
    </lineage>
</organism>
<dbReference type="EMBL" id="MPDM01000001">
    <property type="protein sequence ID" value="OKL50607.1"/>
    <property type="molecule type" value="Genomic_DNA"/>
</dbReference>
<dbReference type="Gene3D" id="3.30.70.100">
    <property type="match status" value="1"/>
</dbReference>
<feature type="transmembrane region" description="Helical" evidence="9">
    <location>
        <begin position="289"/>
        <end position="311"/>
    </location>
</feature>
<keyword evidence="6 9" id="KW-1133">Transmembrane helix</keyword>
<dbReference type="GO" id="GO:0005886">
    <property type="term" value="C:plasma membrane"/>
    <property type="evidence" value="ECO:0007669"/>
    <property type="project" value="UniProtKB-SubCell"/>
</dbReference>
<gene>
    <name evidence="11" type="ORF">BM477_01220</name>
</gene>
<evidence type="ECO:0000313" key="11">
    <source>
        <dbReference type="EMBL" id="OKL50607.1"/>
    </source>
</evidence>
<dbReference type="Gene3D" id="3.40.50.1000">
    <property type="entry name" value="HAD superfamily/HAD-like"/>
    <property type="match status" value="2"/>
</dbReference>
<dbReference type="InterPro" id="IPR036163">
    <property type="entry name" value="HMA_dom_sf"/>
</dbReference>
<evidence type="ECO:0000256" key="4">
    <source>
        <dbReference type="ARBA" id="ARBA00022723"/>
    </source>
</evidence>
<dbReference type="InterPro" id="IPR006121">
    <property type="entry name" value="HMA_dom"/>
</dbReference>
<feature type="region of interest" description="Disordered" evidence="8">
    <location>
        <begin position="493"/>
        <end position="512"/>
    </location>
</feature>
<dbReference type="GO" id="GO:0055070">
    <property type="term" value="P:copper ion homeostasis"/>
    <property type="evidence" value="ECO:0007669"/>
    <property type="project" value="TreeGrafter"/>
</dbReference>
<dbReference type="InterPro" id="IPR008250">
    <property type="entry name" value="ATPase_P-typ_transduc_dom_A_sf"/>
</dbReference>
<dbReference type="GO" id="GO:0043682">
    <property type="term" value="F:P-type divalent copper transporter activity"/>
    <property type="evidence" value="ECO:0007669"/>
    <property type="project" value="TreeGrafter"/>
</dbReference>
<dbReference type="Proteomes" id="UP000186465">
    <property type="component" value="Unassembled WGS sequence"/>
</dbReference>
<evidence type="ECO:0000259" key="10">
    <source>
        <dbReference type="PROSITE" id="PS50846"/>
    </source>
</evidence>
<keyword evidence="5" id="KW-1278">Translocase</keyword>
<dbReference type="SUPFAM" id="SSF55008">
    <property type="entry name" value="HMA, heavy metal-associated domain"/>
    <property type="match status" value="1"/>
</dbReference>
<dbReference type="SFLD" id="SFLDF00027">
    <property type="entry name" value="p-type_atpase"/>
    <property type="match status" value="1"/>
</dbReference>
<dbReference type="PROSITE" id="PS01047">
    <property type="entry name" value="HMA_1"/>
    <property type="match status" value="1"/>
</dbReference>
<evidence type="ECO:0000256" key="7">
    <source>
        <dbReference type="ARBA" id="ARBA00023136"/>
    </source>
</evidence>
<dbReference type="InterPro" id="IPR023214">
    <property type="entry name" value="HAD_sf"/>
</dbReference>
<feature type="transmembrane region" description="Helical" evidence="9">
    <location>
        <begin position="121"/>
        <end position="141"/>
    </location>
</feature>
<dbReference type="Gene3D" id="3.40.1110.10">
    <property type="entry name" value="Calcium-transporting ATPase, cytoplasmic domain N"/>
    <property type="match status" value="1"/>
</dbReference>
<dbReference type="SUPFAM" id="SSF81660">
    <property type="entry name" value="Metal cation-transporting ATPase, ATP-binding domain N"/>
    <property type="match status" value="1"/>
</dbReference>
<dbReference type="GO" id="GO:0005507">
    <property type="term" value="F:copper ion binding"/>
    <property type="evidence" value="ECO:0007669"/>
    <property type="project" value="TreeGrafter"/>
</dbReference>
<dbReference type="InterPro" id="IPR001757">
    <property type="entry name" value="P_typ_ATPase"/>
</dbReference>
<evidence type="ECO:0000256" key="5">
    <source>
        <dbReference type="ARBA" id="ARBA00022967"/>
    </source>
</evidence>
<name>A0A1Q5PSQ4_9ACTO</name>
<dbReference type="Pfam" id="PF00403">
    <property type="entry name" value="HMA"/>
    <property type="match status" value="1"/>
</dbReference>
<dbReference type="OrthoDB" id="7059309at2"/>
<dbReference type="AlphaFoldDB" id="A0A1Q5PSQ4"/>
<dbReference type="RefSeq" id="WP_075360844.1">
    <property type="nucleotide sequence ID" value="NZ_MPDM01000001.1"/>
</dbReference>
<dbReference type="PANTHER" id="PTHR43520">
    <property type="entry name" value="ATP7, ISOFORM B"/>
    <property type="match status" value="1"/>
</dbReference>
<feature type="transmembrane region" description="Helical" evidence="9">
    <location>
        <begin position="79"/>
        <end position="101"/>
    </location>
</feature>
<dbReference type="SUPFAM" id="SSF56784">
    <property type="entry name" value="HAD-like"/>
    <property type="match status" value="1"/>
</dbReference>
<keyword evidence="3 9" id="KW-0812">Transmembrane</keyword>
<dbReference type="STRING" id="156892.BM477_01220"/>
<dbReference type="InterPro" id="IPR059000">
    <property type="entry name" value="ATPase_P-type_domA"/>
</dbReference>
<dbReference type="GO" id="GO:0005524">
    <property type="term" value="F:ATP binding"/>
    <property type="evidence" value="ECO:0007669"/>
    <property type="project" value="InterPro"/>
</dbReference>
<comment type="caution">
    <text evidence="11">The sequence shown here is derived from an EMBL/GenBank/DDBJ whole genome shotgun (WGS) entry which is preliminary data.</text>
</comment>
<evidence type="ECO:0000256" key="6">
    <source>
        <dbReference type="ARBA" id="ARBA00022989"/>
    </source>
</evidence>
<evidence type="ECO:0000256" key="1">
    <source>
        <dbReference type="ARBA" id="ARBA00004651"/>
    </source>
</evidence>
<keyword evidence="12" id="KW-1185">Reference proteome</keyword>
<comment type="subcellular location">
    <subcellularLocation>
        <location evidence="1">Cell membrane</location>
        <topology evidence="1">Multi-pass membrane protein</topology>
    </subcellularLocation>
</comment>
<dbReference type="FunFam" id="2.70.150.10:FF:000002">
    <property type="entry name" value="Copper-transporting ATPase 1, putative"/>
    <property type="match status" value="1"/>
</dbReference>
<dbReference type="NCBIfam" id="TIGR01494">
    <property type="entry name" value="ATPase_P-type"/>
    <property type="match status" value="2"/>
</dbReference>
<reference evidence="12" key="1">
    <citation type="submission" date="2016-11" db="EMBL/GenBank/DDBJ databases">
        <title>Actinomyces gypaetusis sp. nov. isolated from Gypaetus barbatus in Qinghai Tibet Plateau China.</title>
        <authorList>
            <person name="Meng X."/>
        </authorList>
    </citation>
    <scope>NUCLEOTIDE SEQUENCE [LARGE SCALE GENOMIC DNA]</scope>
    <source>
        <strain evidence="12">DSM 15383</strain>
    </source>
</reference>
<feature type="domain" description="HMA" evidence="10">
    <location>
        <begin position="513"/>
        <end position="578"/>
    </location>
</feature>
<dbReference type="PROSITE" id="PS00154">
    <property type="entry name" value="ATPASE_E1_E2"/>
    <property type="match status" value="1"/>
</dbReference>
<dbReference type="GO" id="GO:0016887">
    <property type="term" value="F:ATP hydrolysis activity"/>
    <property type="evidence" value="ECO:0007669"/>
    <property type="project" value="InterPro"/>
</dbReference>
<dbReference type="PANTHER" id="PTHR43520:SF8">
    <property type="entry name" value="P-TYPE CU(+) TRANSPORTER"/>
    <property type="match status" value="1"/>
</dbReference>
<dbReference type="PROSITE" id="PS50846">
    <property type="entry name" value="HMA_2"/>
    <property type="match status" value="1"/>
</dbReference>
<feature type="transmembrane region" description="Helical" evidence="9">
    <location>
        <begin position="753"/>
        <end position="770"/>
    </location>
</feature>
<evidence type="ECO:0000256" key="2">
    <source>
        <dbReference type="ARBA" id="ARBA00006024"/>
    </source>
</evidence>
<feature type="transmembrane region" description="Helical" evidence="9">
    <location>
        <begin position="317"/>
        <end position="342"/>
    </location>
</feature>
<evidence type="ECO:0000313" key="12">
    <source>
        <dbReference type="Proteomes" id="UP000186465"/>
    </source>
</evidence>
<dbReference type="SUPFAM" id="SSF81665">
    <property type="entry name" value="Calcium ATPase, transmembrane domain M"/>
    <property type="match status" value="1"/>
</dbReference>
<dbReference type="InterPro" id="IPR044492">
    <property type="entry name" value="P_typ_ATPase_HD_dom"/>
</dbReference>
<accession>A0A1Q5PSQ4</accession>
<feature type="transmembrane region" description="Helical" evidence="9">
    <location>
        <begin position="12"/>
        <end position="35"/>
    </location>
</feature>
<keyword evidence="4" id="KW-0479">Metal-binding</keyword>
<dbReference type="InterPro" id="IPR023298">
    <property type="entry name" value="ATPase_P-typ_TM_dom_sf"/>
</dbReference>
<comment type="similarity">
    <text evidence="2">Belongs to the cation transport ATPase (P-type) (TC 3.A.3) family. Type IB subfamily.</text>
</comment>
<dbReference type="PRINTS" id="PR00119">
    <property type="entry name" value="CATATPASE"/>
</dbReference>
<dbReference type="InterPro" id="IPR017969">
    <property type="entry name" value="Heavy-metal-associated_CS"/>
</dbReference>
<dbReference type="SFLD" id="SFLDG00002">
    <property type="entry name" value="C1.7:_P-type_atpase_like"/>
    <property type="match status" value="1"/>
</dbReference>
<dbReference type="SUPFAM" id="SSF81653">
    <property type="entry name" value="Calcium ATPase, transduction domain A"/>
    <property type="match status" value="1"/>
</dbReference>
<evidence type="ECO:0000256" key="8">
    <source>
        <dbReference type="SAM" id="MobiDB-lite"/>
    </source>
</evidence>
<feature type="transmembrane region" description="Helical" evidence="9">
    <location>
        <begin position="41"/>
        <end position="59"/>
    </location>
</feature>
<evidence type="ECO:0000256" key="3">
    <source>
        <dbReference type="ARBA" id="ARBA00022692"/>
    </source>
</evidence>
<dbReference type="InterPro" id="IPR018303">
    <property type="entry name" value="ATPase_P-typ_P_site"/>
</dbReference>
<protein>
    <recommendedName>
        <fullName evidence="10">HMA domain-containing protein</fullName>
    </recommendedName>
</protein>
<sequence length="804" mass="83817">MKPQTEHSSQVSALYTKMVVALTLSAPVMVLSMIPATQFRGWQWVVAALSFPVVTWAAWPFHSAMAKAARAGATTMDTLVSLGVIAATAWSLYALLFTGAGTLGATMEMTFLPRHASAHHAHLYFEGATMVTTFLLVGRYIEAKAKHSASQALRALLDLGAKTATLLPNWRITQAEDDTPTSRYQETIIDATDLKVADVFMVRPGEKIATDGTVLEGQSVVDESLLTGEPLPVNVSAGSTVTGATVNVGSPLIVQATRVGADTALAQIQQLVDRAQSGKAPAQRLADRVAGVFVPVVIGLSLLTLAGWLFFTGNPQSAVTAAVAVLVIACPCALGLATPMALMVGNGVASRQGILLKGPETLETSRHVDTIVLDKTGTLTEGVMSVSGVDAAAGVTAEQLLARTAAAETGTEHPIGRAIITAAEESGQSFTRPDRTWTLPGRGLVAVAGRQVTAVGSPAWIAEITAEPVPEPQTAVTLIAVAGGELAEDFKMGREPSDQSAENPAPGTDTDRETVTMRVEGMTCGSCVHRVQRKLKKSVPGTDPLVNLATGTATIDVDAAVDTQALLEAVNSTGFSATLLSRTAAFSGVRLPDLKQRAEADGEDWPRPDFSSLGTIQVTDRVKDSSAEAIRQLQKLGVKPVLLTGDNEQVAQQVASEVGIAESDVYASVLPADKRNLVAKLQDEGHTVAMVGDGVNDAAALAQAGQRGLGMAMGSGTDVAMEAADVTLMTSDVRAAASAIEISRATVGTIKGNLLWAFGYNVVALPLAVAGLMNPMIAGACMAFSSIFVVLNSLRLRRFRGKAA</sequence>
<dbReference type="SFLD" id="SFLDS00003">
    <property type="entry name" value="Haloacid_Dehalogenase"/>
    <property type="match status" value="1"/>
</dbReference>
<dbReference type="Pfam" id="PF00122">
    <property type="entry name" value="E1-E2_ATPase"/>
    <property type="match status" value="1"/>
</dbReference>
<evidence type="ECO:0000256" key="9">
    <source>
        <dbReference type="SAM" id="Phobius"/>
    </source>
</evidence>
<proteinExistence type="inferred from homology"/>
<dbReference type="InterPro" id="IPR023299">
    <property type="entry name" value="ATPase_P-typ_cyto_dom_N"/>
</dbReference>